<dbReference type="EMBL" id="BGPR01064830">
    <property type="protein sequence ID" value="GBO39734.1"/>
    <property type="molecule type" value="Genomic_DNA"/>
</dbReference>
<evidence type="ECO:0000313" key="4">
    <source>
        <dbReference type="EMBL" id="GBO39734.1"/>
    </source>
</evidence>
<evidence type="ECO:0000313" key="2">
    <source>
        <dbReference type="EMBL" id="GBO39731.1"/>
    </source>
</evidence>
<organism evidence="4 5">
    <name type="scientific">Araneus ventricosus</name>
    <name type="common">Orbweaver spider</name>
    <name type="synonym">Epeira ventricosa</name>
    <dbReference type="NCBI Taxonomy" id="182803"/>
    <lineage>
        <taxon>Eukaryota</taxon>
        <taxon>Metazoa</taxon>
        <taxon>Ecdysozoa</taxon>
        <taxon>Arthropoda</taxon>
        <taxon>Chelicerata</taxon>
        <taxon>Arachnida</taxon>
        <taxon>Araneae</taxon>
        <taxon>Araneomorphae</taxon>
        <taxon>Entelegynae</taxon>
        <taxon>Araneoidea</taxon>
        <taxon>Araneidae</taxon>
        <taxon>Araneus</taxon>
    </lineage>
</organism>
<dbReference type="EMBL" id="BGPR01064823">
    <property type="protein sequence ID" value="GBO39729.1"/>
    <property type="molecule type" value="Genomic_DNA"/>
</dbReference>
<gene>
    <name evidence="3" type="ORF">AVEN_113608_1</name>
    <name evidence="4" type="ORF">AVEN_161671_1</name>
    <name evidence="1" type="ORF">AVEN_257480_1</name>
    <name evidence="2" type="ORF">AVEN_58247_1</name>
</gene>
<dbReference type="Proteomes" id="UP000499080">
    <property type="component" value="Unassembled WGS sequence"/>
</dbReference>
<evidence type="ECO:0008006" key="6">
    <source>
        <dbReference type="Google" id="ProtNLM"/>
    </source>
</evidence>
<reference evidence="4 5" key="1">
    <citation type="journal article" date="2019" name="Sci. Rep.">
        <title>Orb-weaving spider Araneus ventricosus genome elucidates the spidroin gene catalogue.</title>
        <authorList>
            <person name="Kono N."/>
            <person name="Nakamura H."/>
            <person name="Ohtoshi R."/>
            <person name="Moran D.A.P."/>
            <person name="Shinohara A."/>
            <person name="Yoshida Y."/>
            <person name="Fujiwara M."/>
            <person name="Mori M."/>
            <person name="Tomita M."/>
            <person name="Arakawa K."/>
        </authorList>
    </citation>
    <scope>NUCLEOTIDE SEQUENCE [LARGE SCALE GENOMIC DNA]</scope>
</reference>
<evidence type="ECO:0000313" key="1">
    <source>
        <dbReference type="EMBL" id="GBO39729.1"/>
    </source>
</evidence>
<keyword evidence="5" id="KW-1185">Reference proteome</keyword>
<dbReference type="AlphaFoldDB" id="A0A4Y2WSY5"/>
<sequence>MVGTVKRCLCKSIGKSCLEDESLSTVLIGIEAALNSRSIVYDYGMDDQVEALTPAHFLIGQKLTTIPTSVETKSVALTWLWINQQALLDSLWRRWSK</sequence>
<dbReference type="EMBL" id="BGPR01064827">
    <property type="protein sequence ID" value="GBO39731.1"/>
    <property type="molecule type" value="Genomic_DNA"/>
</dbReference>
<dbReference type="EMBL" id="BGPR01064829">
    <property type="protein sequence ID" value="GBO39733.1"/>
    <property type="molecule type" value="Genomic_DNA"/>
</dbReference>
<evidence type="ECO:0000313" key="5">
    <source>
        <dbReference type="Proteomes" id="UP000499080"/>
    </source>
</evidence>
<dbReference type="OrthoDB" id="6435436at2759"/>
<evidence type="ECO:0000313" key="3">
    <source>
        <dbReference type="EMBL" id="GBO39733.1"/>
    </source>
</evidence>
<protein>
    <recommendedName>
        <fullName evidence="6">DUF5641 domain-containing protein</fullName>
    </recommendedName>
</protein>
<accession>A0A4Y2WSY5</accession>
<name>A0A4Y2WSY5_ARAVE</name>
<comment type="caution">
    <text evidence="4">The sequence shown here is derived from an EMBL/GenBank/DDBJ whole genome shotgun (WGS) entry which is preliminary data.</text>
</comment>
<proteinExistence type="predicted"/>